<dbReference type="InterPro" id="IPR040256">
    <property type="entry name" value="At4g02000-like"/>
</dbReference>
<feature type="domain" description="DUF4283" evidence="1">
    <location>
        <begin position="38"/>
        <end position="116"/>
    </location>
</feature>
<dbReference type="STRING" id="3983.A0A2C9UBL8"/>
<dbReference type="PANTHER" id="PTHR31286">
    <property type="entry name" value="GLYCINE-RICH CELL WALL STRUCTURAL PROTEIN 1.8-LIKE"/>
    <property type="match status" value="1"/>
</dbReference>
<sequence>MEGYDVDDDELEGEGEDDPLCLTIRVTREDRLRMYKPWRKALLVKLLGMSIGYGYLSKRLNELWKPKHSLEIITLHNEYFLAKFSDSDDYEHALKGPWMIVDHYLMVRRWCLDFDPYTDILDKQSRYIDLNTSLVSREHLACLCVEVDMNKPLLSKFKLRRRVYQIQYEGLHLICFECGKYDHSTEYCSLRNNFDNIPEVGH</sequence>
<gene>
    <name evidence="2" type="ORF">MANES_16G080500</name>
</gene>
<dbReference type="Pfam" id="PF14111">
    <property type="entry name" value="DUF4283"/>
    <property type="match status" value="1"/>
</dbReference>
<accession>A0A2C9UBL8</accession>
<evidence type="ECO:0000313" key="2">
    <source>
        <dbReference type="EMBL" id="OAY26858.1"/>
    </source>
</evidence>
<proteinExistence type="predicted"/>
<dbReference type="PANTHER" id="PTHR31286:SF99">
    <property type="entry name" value="DUF4283 DOMAIN-CONTAINING PROTEIN"/>
    <property type="match status" value="1"/>
</dbReference>
<dbReference type="InterPro" id="IPR025558">
    <property type="entry name" value="DUF4283"/>
</dbReference>
<dbReference type="EMBL" id="CM004402">
    <property type="protein sequence ID" value="OAY26858.1"/>
    <property type="molecule type" value="Genomic_DNA"/>
</dbReference>
<reference evidence="2" key="1">
    <citation type="submission" date="2016-02" db="EMBL/GenBank/DDBJ databases">
        <title>WGS assembly of Manihot esculenta.</title>
        <authorList>
            <person name="Bredeson J.V."/>
            <person name="Prochnik S.E."/>
            <person name="Lyons J.B."/>
            <person name="Schmutz J."/>
            <person name="Grimwood J."/>
            <person name="Vrebalov J."/>
            <person name="Bart R.S."/>
            <person name="Amuge T."/>
            <person name="Ferguson M.E."/>
            <person name="Green R."/>
            <person name="Putnam N."/>
            <person name="Stites J."/>
            <person name="Rounsley S."/>
            <person name="Rokhsar D.S."/>
        </authorList>
    </citation>
    <scope>NUCLEOTIDE SEQUENCE [LARGE SCALE GENOMIC DNA]</scope>
    <source>
        <tissue evidence="2">Leaf</tissue>
    </source>
</reference>
<name>A0A2C9UBL8_MANES</name>
<dbReference type="AlphaFoldDB" id="A0A2C9UBL8"/>
<organism evidence="2">
    <name type="scientific">Manihot esculenta</name>
    <name type="common">Cassava</name>
    <name type="synonym">Jatropha manihot</name>
    <dbReference type="NCBI Taxonomy" id="3983"/>
    <lineage>
        <taxon>Eukaryota</taxon>
        <taxon>Viridiplantae</taxon>
        <taxon>Streptophyta</taxon>
        <taxon>Embryophyta</taxon>
        <taxon>Tracheophyta</taxon>
        <taxon>Spermatophyta</taxon>
        <taxon>Magnoliopsida</taxon>
        <taxon>eudicotyledons</taxon>
        <taxon>Gunneridae</taxon>
        <taxon>Pentapetalae</taxon>
        <taxon>rosids</taxon>
        <taxon>fabids</taxon>
        <taxon>Malpighiales</taxon>
        <taxon>Euphorbiaceae</taxon>
        <taxon>Crotonoideae</taxon>
        <taxon>Manihoteae</taxon>
        <taxon>Manihot</taxon>
    </lineage>
</organism>
<protein>
    <recommendedName>
        <fullName evidence="1">DUF4283 domain-containing protein</fullName>
    </recommendedName>
</protein>
<evidence type="ECO:0000259" key="1">
    <source>
        <dbReference type="Pfam" id="PF14111"/>
    </source>
</evidence>